<dbReference type="CDD" id="cd01949">
    <property type="entry name" value="GGDEF"/>
    <property type="match status" value="1"/>
</dbReference>
<dbReference type="Proteomes" id="UP000594464">
    <property type="component" value="Chromosome"/>
</dbReference>
<dbReference type="PANTHER" id="PTHR45138">
    <property type="entry name" value="REGULATORY COMPONENTS OF SENSORY TRANSDUCTION SYSTEM"/>
    <property type="match status" value="1"/>
</dbReference>
<feature type="domain" description="Response regulatory" evidence="5">
    <location>
        <begin position="5"/>
        <end position="119"/>
    </location>
</feature>
<reference evidence="8" key="1">
    <citation type="submission" date="2020-02" db="EMBL/GenBank/DDBJ databases">
        <title>Genomic and physiological characterization of two novel Nitrospinaceae genera.</title>
        <authorList>
            <person name="Mueller A.J."/>
            <person name="Jung M.-Y."/>
            <person name="Strachan C.R."/>
            <person name="Herbold C.W."/>
            <person name="Kirkegaard R.H."/>
            <person name="Daims H."/>
        </authorList>
    </citation>
    <scope>NUCLEOTIDE SEQUENCE [LARGE SCALE GENOMIC DNA]</scope>
</reference>
<dbReference type="AlphaFoldDB" id="A0A7T0C3Q7"/>
<name>A0A7T0C3Q7_9BACT</name>
<evidence type="ECO:0000259" key="6">
    <source>
        <dbReference type="PROSITE" id="PS50887"/>
    </source>
</evidence>
<dbReference type="NCBIfam" id="TIGR00254">
    <property type="entry name" value="GGDEF"/>
    <property type="match status" value="1"/>
</dbReference>
<dbReference type="Pfam" id="PF00990">
    <property type="entry name" value="GGDEF"/>
    <property type="match status" value="1"/>
</dbReference>
<keyword evidence="4" id="KW-0175">Coiled coil</keyword>
<feature type="modified residue" description="4-aspartylphosphate" evidence="3">
    <location>
        <position position="54"/>
    </location>
</feature>
<dbReference type="FunFam" id="3.30.70.270:FF:000001">
    <property type="entry name" value="Diguanylate cyclase domain protein"/>
    <property type="match status" value="1"/>
</dbReference>
<dbReference type="GO" id="GO:0052621">
    <property type="term" value="F:diguanylate cyclase activity"/>
    <property type="evidence" value="ECO:0007669"/>
    <property type="project" value="UniProtKB-EC"/>
</dbReference>
<dbReference type="PROSITE" id="PS50110">
    <property type="entry name" value="RESPONSE_REGULATORY"/>
    <property type="match status" value="1"/>
</dbReference>
<evidence type="ECO:0000256" key="3">
    <source>
        <dbReference type="PROSITE-ProRule" id="PRU00169"/>
    </source>
</evidence>
<dbReference type="SMART" id="SM00448">
    <property type="entry name" value="REC"/>
    <property type="match status" value="1"/>
</dbReference>
<feature type="coiled-coil region" evidence="4">
    <location>
        <begin position="128"/>
        <end position="169"/>
    </location>
</feature>
<dbReference type="KEGG" id="nva:G3M78_11150"/>
<dbReference type="GO" id="GO:0005886">
    <property type="term" value="C:plasma membrane"/>
    <property type="evidence" value="ECO:0007669"/>
    <property type="project" value="TreeGrafter"/>
</dbReference>
<dbReference type="EC" id="2.7.7.65" evidence="1"/>
<dbReference type="SUPFAM" id="SSF52172">
    <property type="entry name" value="CheY-like"/>
    <property type="match status" value="1"/>
</dbReference>
<proteinExistence type="predicted"/>
<evidence type="ECO:0000313" key="8">
    <source>
        <dbReference type="Proteomes" id="UP000594464"/>
    </source>
</evidence>
<evidence type="ECO:0000313" key="7">
    <source>
        <dbReference type="EMBL" id="QPJ65918.1"/>
    </source>
</evidence>
<gene>
    <name evidence="7" type="ORF">G3M78_11150</name>
</gene>
<evidence type="ECO:0000256" key="1">
    <source>
        <dbReference type="ARBA" id="ARBA00012528"/>
    </source>
</evidence>
<evidence type="ECO:0000259" key="5">
    <source>
        <dbReference type="PROSITE" id="PS50110"/>
    </source>
</evidence>
<dbReference type="PANTHER" id="PTHR45138:SF9">
    <property type="entry name" value="DIGUANYLATE CYCLASE DGCM-RELATED"/>
    <property type="match status" value="1"/>
</dbReference>
<dbReference type="EMBL" id="CP048620">
    <property type="protein sequence ID" value="QPJ65918.1"/>
    <property type="molecule type" value="Genomic_DNA"/>
</dbReference>
<dbReference type="InterPro" id="IPR000160">
    <property type="entry name" value="GGDEF_dom"/>
</dbReference>
<dbReference type="SMART" id="SM00267">
    <property type="entry name" value="GGDEF"/>
    <property type="match status" value="1"/>
</dbReference>
<dbReference type="GO" id="GO:0043709">
    <property type="term" value="P:cell adhesion involved in single-species biofilm formation"/>
    <property type="evidence" value="ECO:0007669"/>
    <property type="project" value="TreeGrafter"/>
</dbReference>
<keyword evidence="3" id="KW-0597">Phosphoprotein</keyword>
<dbReference type="InterPro" id="IPR001789">
    <property type="entry name" value="Sig_transdc_resp-reg_receiver"/>
</dbReference>
<dbReference type="InterPro" id="IPR043128">
    <property type="entry name" value="Rev_trsase/Diguanyl_cyclase"/>
</dbReference>
<feature type="domain" description="GGDEF" evidence="6">
    <location>
        <begin position="204"/>
        <end position="341"/>
    </location>
</feature>
<dbReference type="SUPFAM" id="SSF55073">
    <property type="entry name" value="Nucleotide cyclase"/>
    <property type="match status" value="1"/>
</dbReference>
<dbReference type="GO" id="GO:1902201">
    <property type="term" value="P:negative regulation of bacterial-type flagellum-dependent cell motility"/>
    <property type="evidence" value="ECO:0007669"/>
    <property type="project" value="TreeGrafter"/>
</dbReference>
<organism evidence="7 8">
    <name type="scientific">Candidatus Nitrohelix vancouverensis</name>
    <dbReference type="NCBI Taxonomy" id="2705534"/>
    <lineage>
        <taxon>Bacteria</taxon>
        <taxon>Pseudomonadati</taxon>
        <taxon>Nitrospinota/Tectimicrobiota group</taxon>
        <taxon>Nitrospinota</taxon>
        <taxon>Nitrospinia</taxon>
        <taxon>Nitrospinales</taxon>
        <taxon>Nitrospinaceae</taxon>
        <taxon>Candidatus Nitrohelix</taxon>
    </lineage>
</organism>
<dbReference type="InterPro" id="IPR050469">
    <property type="entry name" value="Diguanylate_Cyclase"/>
</dbReference>
<evidence type="ECO:0000256" key="4">
    <source>
        <dbReference type="SAM" id="Coils"/>
    </source>
</evidence>
<dbReference type="Gene3D" id="3.30.70.270">
    <property type="match status" value="1"/>
</dbReference>
<dbReference type="GO" id="GO:0000160">
    <property type="term" value="P:phosphorelay signal transduction system"/>
    <property type="evidence" value="ECO:0007669"/>
    <property type="project" value="InterPro"/>
</dbReference>
<evidence type="ECO:0000256" key="2">
    <source>
        <dbReference type="ARBA" id="ARBA00034247"/>
    </source>
</evidence>
<comment type="catalytic activity">
    <reaction evidence="2">
        <text>2 GTP = 3',3'-c-di-GMP + 2 diphosphate</text>
        <dbReference type="Rhea" id="RHEA:24898"/>
        <dbReference type="ChEBI" id="CHEBI:33019"/>
        <dbReference type="ChEBI" id="CHEBI:37565"/>
        <dbReference type="ChEBI" id="CHEBI:58805"/>
        <dbReference type="EC" id="2.7.7.65"/>
    </reaction>
</comment>
<dbReference type="Gene3D" id="3.40.50.2300">
    <property type="match status" value="1"/>
</dbReference>
<dbReference type="InterPro" id="IPR011006">
    <property type="entry name" value="CheY-like_superfamily"/>
</dbReference>
<dbReference type="InterPro" id="IPR029787">
    <property type="entry name" value="Nucleotide_cyclase"/>
</dbReference>
<dbReference type="PROSITE" id="PS50887">
    <property type="entry name" value="GGDEF"/>
    <property type="match status" value="1"/>
</dbReference>
<dbReference type="Pfam" id="PF00072">
    <property type="entry name" value="Response_reg"/>
    <property type="match status" value="1"/>
</dbReference>
<protein>
    <recommendedName>
        <fullName evidence="1">diguanylate cyclase</fullName>
        <ecNumber evidence="1">2.7.7.65</ecNumber>
    </recommendedName>
</protein>
<sequence length="342" mass="38527">MKKHSILLIDDEETILISLQYALVKNGYQVDIANNPDDALAKVKEFDYSVVVTDLRMKGQTGLEVLNQIRKIRPNTFLLIMTGYATLESAIEAIRVGVADFMLKPCKEGEIAKRISLCLEQIEKKWAVEKHTAELEKINQKLQEELALKDKIENELRESQQSLLQHNQSLQQLSILDALTGVFNRRYFDETLDKEVKRSAREKQELCLLMMDIDYFKNFNDTYGHQAGDDCLKRVSHALDNNLHRPADFIARYGGEEFAVVLPGTGSQGGIQVAEALRSAVSGLSIPHKSSQTINHVTVSIGLAYGIPHSIHSEKNLIACADRALYKAKEQGRNRVELESFS</sequence>
<accession>A0A7T0C3Q7</accession>